<dbReference type="STRING" id="91928.A0A0D2AVD7"/>
<keyword evidence="1" id="KW-0732">Signal</keyword>
<dbReference type="VEuPathDB" id="FungiDB:PV08_11657"/>
<feature type="signal peptide" evidence="1">
    <location>
        <begin position="1"/>
        <end position="28"/>
    </location>
</feature>
<dbReference type="HOGENOM" id="CLU_020129_1_0_1"/>
<gene>
    <name evidence="3" type="ORF">PV08_11657</name>
</gene>
<dbReference type="Pfam" id="PF01425">
    <property type="entry name" value="Amidase"/>
    <property type="match status" value="1"/>
</dbReference>
<protein>
    <recommendedName>
        <fullName evidence="2">Amidase domain-containing protein</fullName>
    </recommendedName>
</protein>
<evidence type="ECO:0000256" key="1">
    <source>
        <dbReference type="SAM" id="SignalP"/>
    </source>
</evidence>
<organism evidence="3 4">
    <name type="scientific">Exophiala spinifera</name>
    <dbReference type="NCBI Taxonomy" id="91928"/>
    <lineage>
        <taxon>Eukaryota</taxon>
        <taxon>Fungi</taxon>
        <taxon>Dikarya</taxon>
        <taxon>Ascomycota</taxon>
        <taxon>Pezizomycotina</taxon>
        <taxon>Eurotiomycetes</taxon>
        <taxon>Chaetothyriomycetidae</taxon>
        <taxon>Chaetothyriales</taxon>
        <taxon>Herpotrichiellaceae</taxon>
        <taxon>Exophiala</taxon>
    </lineage>
</organism>
<dbReference type="EMBL" id="KN847500">
    <property type="protein sequence ID" value="KIW10693.1"/>
    <property type="molecule type" value="Genomic_DNA"/>
</dbReference>
<dbReference type="OrthoDB" id="5423360at2759"/>
<dbReference type="PANTHER" id="PTHR46310">
    <property type="entry name" value="AMIDASE 1"/>
    <property type="match status" value="1"/>
</dbReference>
<evidence type="ECO:0000259" key="2">
    <source>
        <dbReference type="Pfam" id="PF01425"/>
    </source>
</evidence>
<dbReference type="SUPFAM" id="SSF75304">
    <property type="entry name" value="Amidase signature (AS) enzymes"/>
    <property type="match status" value="1"/>
</dbReference>
<dbReference type="InterPro" id="IPR023631">
    <property type="entry name" value="Amidase_dom"/>
</dbReference>
<feature type="chain" id="PRO_5002238639" description="Amidase domain-containing protein" evidence="1">
    <location>
        <begin position="29"/>
        <end position="594"/>
    </location>
</feature>
<dbReference type="GeneID" id="27338740"/>
<keyword evidence="4" id="KW-1185">Reference proteome</keyword>
<dbReference type="Proteomes" id="UP000053328">
    <property type="component" value="Unassembled WGS sequence"/>
</dbReference>
<dbReference type="Gene3D" id="3.90.1300.10">
    <property type="entry name" value="Amidase signature (AS) domain"/>
    <property type="match status" value="1"/>
</dbReference>
<reference evidence="3 4" key="1">
    <citation type="submission" date="2015-01" db="EMBL/GenBank/DDBJ databases">
        <title>The Genome Sequence of Exophiala spinifera CBS89968.</title>
        <authorList>
            <consortium name="The Broad Institute Genomics Platform"/>
            <person name="Cuomo C."/>
            <person name="de Hoog S."/>
            <person name="Gorbushina A."/>
            <person name="Stielow B."/>
            <person name="Teixiera M."/>
            <person name="Abouelleil A."/>
            <person name="Chapman S.B."/>
            <person name="Priest M."/>
            <person name="Young S.K."/>
            <person name="Wortman J."/>
            <person name="Nusbaum C."/>
            <person name="Birren B."/>
        </authorList>
    </citation>
    <scope>NUCLEOTIDE SEQUENCE [LARGE SCALE GENOMIC DNA]</scope>
    <source>
        <strain evidence="3 4">CBS 89968</strain>
    </source>
</reference>
<dbReference type="InterPro" id="IPR036928">
    <property type="entry name" value="AS_sf"/>
</dbReference>
<name>A0A0D2AVD7_9EURO</name>
<dbReference type="AlphaFoldDB" id="A0A0D2AVD7"/>
<proteinExistence type="predicted"/>
<feature type="domain" description="Amidase" evidence="2">
    <location>
        <begin position="203"/>
        <end position="344"/>
    </location>
</feature>
<accession>A0A0D2AVD7</accession>
<dbReference type="RefSeq" id="XP_016230909.1">
    <property type="nucleotide sequence ID" value="XM_016385965.1"/>
</dbReference>
<dbReference type="PANTHER" id="PTHR46310:SF7">
    <property type="entry name" value="AMIDASE 1"/>
    <property type="match status" value="1"/>
</dbReference>
<evidence type="ECO:0000313" key="4">
    <source>
        <dbReference type="Proteomes" id="UP000053328"/>
    </source>
</evidence>
<sequence>MLAPLSTPVHSYLGVLLALWCALPTASSAQLSSRGTSLQLNDIDYLVSPYPSGNISVDVESLTEYRSAHGLYPVAVLDNGVGITDIWSTIAGWTSKDDVFQEAFAEIVVSSEVSTPQTLPGNGTSVLALPLGAPSTIPPGPYFLDGSDGTLYPVYRLYDDFAGAFTEALLQTPEGTFQTLSAQTSTSATLTIGVPSRLYYTPSEEKPLAGVRIAVKDLADLAGVKKSCGNRAWYNLYPPANETGTAIQRLIDAGAVIVGHQKLSQFANGETATADWVDYHSPFNPRGDGYQDPSSSSSGAGASIGSYSWLDIAVGSDTGGSIRGPAGKQGIFGNRPSHNLVSLDHTSCLSAFWCEILLSKNTEMHYPTQILTYNFPVDQSAPLYNAFANSLASFVSGNVTSLNITQLWASTGLPQVKNTSLPLYLNTTYVTLISKQQAALVRDPFFADYASVHDGRKPFVDPPATTRWAWGDSLPAGALEDALDRKTNFMNWFNTEVLPPVDDPTQCSSGLFLYGGSAGVPSYSNITQHVEYLPVAVDILAAKGCDGMLVRLAQDLVKAGILEISLVGQTIHGGDVLFKRHAEAAGMERLRYVG</sequence>
<evidence type="ECO:0000313" key="3">
    <source>
        <dbReference type="EMBL" id="KIW10693.1"/>
    </source>
</evidence>